<dbReference type="EMBL" id="FOSJ01000007">
    <property type="protein sequence ID" value="SFK04058.1"/>
    <property type="molecule type" value="Genomic_DNA"/>
</dbReference>
<dbReference type="InterPro" id="IPR020556">
    <property type="entry name" value="Amidase_CS"/>
</dbReference>
<dbReference type="PANTHER" id="PTHR11895:SF7">
    <property type="entry name" value="GLUTAMYL-TRNA(GLN) AMIDOTRANSFERASE SUBUNIT A, MITOCHONDRIAL"/>
    <property type="match status" value="1"/>
</dbReference>
<keyword evidence="4" id="KW-1185">Reference proteome</keyword>
<dbReference type="InterPro" id="IPR023631">
    <property type="entry name" value="Amidase_dom"/>
</dbReference>
<evidence type="ECO:0000256" key="1">
    <source>
        <dbReference type="ARBA" id="ARBA00009199"/>
    </source>
</evidence>
<comment type="similarity">
    <text evidence="1">Belongs to the amidase family.</text>
</comment>
<organism evidence="3 4">
    <name type="scientific">Marinilactibacillus piezotolerans</name>
    <dbReference type="NCBI Taxonomy" id="258723"/>
    <lineage>
        <taxon>Bacteria</taxon>
        <taxon>Bacillati</taxon>
        <taxon>Bacillota</taxon>
        <taxon>Bacilli</taxon>
        <taxon>Lactobacillales</taxon>
        <taxon>Carnobacteriaceae</taxon>
        <taxon>Marinilactibacillus</taxon>
    </lineage>
</organism>
<accession>A0A1I3W910</accession>
<dbReference type="OrthoDB" id="9811471at2"/>
<dbReference type="Pfam" id="PF01425">
    <property type="entry name" value="Amidase"/>
    <property type="match status" value="1"/>
</dbReference>
<dbReference type="Gene3D" id="3.90.1300.10">
    <property type="entry name" value="Amidase signature (AS) domain"/>
    <property type="match status" value="1"/>
</dbReference>
<evidence type="ECO:0000313" key="3">
    <source>
        <dbReference type="EMBL" id="SFK04058.1"/>
    </source>
</evidence>
<name>A0A1I3W910_9LACT</name>
<dbReference type="PANTHER" id="PTHR11895">
    <property type="entry name" value="TRANSAMIDASE"/>
    <property type="match status" value="1"/>
</dbReference>
<feature type="domain" description="Amidase" evidence="2">
    <location>
        <begin position="27"/>
        <end position="475"/>
    </location>
</feature>
<dbReference type="Proteomes" id="UP000199589">
    <property type="component" value="Unassembled WGS sequence"/>
</dbReference>
<dbReference type="InterPro" id="IPR000120">
    <property type="entry name" value="Amidase"/>
</dbReference>
<proteinExistence type="inferred from homology"/>
<dbReference type="GO" id="GO:0003824">
    <property type="term" value="F:catalytic activity"/>
    <property type="evidence" value="ECO:0007669"/>
    <property type="project" value="InterPro"/>
</dbReference>
<protein>
    <submittedName>
        <fullName evidence="3">Amidase</fullName>
    </submittedName>
</protein>
<evidence type="ECO:0000259" key="2">
    <source>
        <dbReference type="Pfam" id="PF01425"/>
    </source>
</evidence>
<gene>
    <name evidence="3" type="ORF">SAMN04488569_100730</name>
</gene>
<dbReference type="PROSITE" id="PS00571">
    <property type="entry name" value="AMIDASES"/>
    <property type="match status" value="1"/>
</dbReference>
<reference evidence="4" key="1">
    <citation type="submission" date="2016-10" db="EMBL/GenBank/DDBJ databases">
        <authorList>
            <person name="Varghese N."/>
            <person name="Submissions S."/>
        </authorList>
    </citation>
    <scope>NUCLEOTIDE SEQUENCE [LARGE SCALE GENOMIC DNA]</scope>
    <source>
        <strain evidence="4">DSM 16108</strain>
    </source>
</reference>
<dbReference type="NCBIfam" id="NF005099">
    <property type="entry name" value="PRK06529.1"/>
    <property type="match status" value="1"/>
</dbReference>
<sequence>MPTLFNRKYDGLYYAELVKNKLASPEELVIESFKQIKKYNSNLNAVISTRKDAAMHEARTRHFDALPFGGVPILLKGLGQNLKDEPATSGSRILRNVKAQHTAHFVRDLEQAGFIPIGHTNVPEFGFTNITNPDLYGPAKNPWNNHYSPGGSSGGAAAAVASNITSIAGASDGGGSIRIPASFTGLIGLKPTRGRTSVGPGSGRGWQGASISFALTKSIRDTAALLDVLQVIQPQAAFQTPLFEAGYQNVFSKPLNRHLKIAVNLKSPSTHPISNEATQAVKQAASWFESNGHYVEEAKPDIDTIKLMKSYYAMNAGETAALFENLEQNFNKQFTIEDMELLTWTLLQAGKKLPAAAYSNALANWDQAAERYHYFHQEYDLLLEPATADAAPELNRKYWSDAFKEKMRYTQEYSSNEAQKIIWDMFSKSWDITPFSQHANLTGQPAISLPTHLTEQGLPLGIQLTAPKGQEHLLLQVGYQMEQAGLFI</sequence>
<dbReference type="InterPro" id="IPR036928">
    <property type="entry name" value="AS_sf"/>
</dbReference>
<dbReference type="RefSeq" id="WP_091896166.1">
    <property type="nucleotide sequence ID" value="NZ_FOSJ01000007.1"/>
</dbReference>
<evidence type="ECO:0000313" key="4">
    <source>
        <dbReference type="Proteomes" id="UP000199589"/>
    </source>
</evidence>
<dbReference type="SUPFAM" id="SSF75304">
    <property type="entry name" value="Amidase signature (AS) enzymes"/>
    <property type="match status" value="1"/>
</dbReference>
<dbReference type="AlphaFoldDB" id="A0A1I3W910"/>